<dbReference type="PANTHER" id="PTHR45754">
    <property type="entry name" value="METHYLENETETRAHYDROFOLATE REDUCTASE"/>
    <property type="match status" value="1"/>
</dbReference>
<proteinExistence type="inferred from homology"/>
<dbReference type="Proteomes" id="UP000694920">
    <property type="component" value="Unplaced"/>
</dbReference>
<gene>
    <name evidence="9" type="primary">LOC107270032</name>
</gene>
<evidence type="ECO:0000256" key="3">
    <source>
        <dbReference type="ARBA" id="ARBA00006743"/>
    </source>
</evidence>
<dbReference type="Pfam" id="PF02219">
    <property type="entry name" value="MTHFR"/>
    <property type="match status" value="1"/>
</dbReference>
<evidence type="ECO:0000256" key="6">
    <source>
        <dbReference type="ARBA" id="ARBA00023002"/>
    </source>
</evidence>
<dbReference type="GO" id="GO:0005829">
    <property type="term" value="C:cytosol"/>
    <property type="evidence" value="ECO:0007669"/>
    <property type="project" value="TreeGrafter"/>
</dbReference>
<dbReference type="GO" id="GO:0071949">
    <property type="term" value="F:FAD binding"/>
    <property type="evidence" value="ECO:0007669"/>
    <property type="project" value="TreeGrafter"/>
</dbReference>
<accession>A0AAJ7FN80</accession>
<dbReference type="GO" id="GO:0035999">
    <property type="term" value="P:tetrahydrofolate interconversion"/>
    <property type="evidence" value="ECO:0007669"/>
    <property type="project" value="TreeGrafter"/>
</dbReference>
<dbReference type="RefSeq" id="XP_015600130.1">
    <property type="nucleotide sequence ID" value="XM_015744644.2"/>
</dbReference>
<keyword evidence="4" id="KW-0285">Flavoprotein</keyword>
<evidence type="ECO:0000256" key="2">
    <source>
        <dbReference type="ARBA" id="ARBA00004777"/>
    </source>
</evidence>
<reference evidence="9" key="1">
    <citation type="submission" date="2025-08" db="UniProtKB">
        <authorList>
            <consortium name="RefSeq"/>
        </authorList>
    </citation>
    <scope>IDENTIFICATION</scope>
</reference>
<sequence length="340" mass="38678">MAYGLDVCSATSEKFYFKLKTTGGTLFRKINQSSIHSKMEYSESQQNAINISSLIEEKIRKNEKFYSFELNPVKERQDQIYERFFSETKQCSPLFYTISWHPNIAGKEHASTDLIKILPNNTLLHLVGRSLNKENLINILKTALACGKINIFALRGDSGLENGDFLYAIDLVKFIRSKFGSKFSICVAGYPQMHPNSPTKELDLFYLKEKVNAGANFIITQLFFDAKVFIDFVKDCRRFKILVPIIPGIYPIPNFKSLIRMTNMCKLEIPKKVLDILEPIQDNDEAVAKFGIDLVTNMIKEIFDSNVANGFHLFTFNRSLLASEVCSRVGLSVNSETKIS</sequence>
<name>A0AAJ7FN80_CEPCN</name>
<evidence type="ECO:0000256" key="7">
    <source>
        <dbReference type="RuleBase" id="RU004254"/>
    </source>
</evidence>
<evidence type="ECO:0000256" key="4">
    <source>
        <dbReference type="ARBA" id="ARBA00022630"/>
    </source>
</evidence>
<dbReference type="AlphaFoldDB" id="A0AAJ7FN80"/>
<dbReference type="GO" id="GO:0009086">
    <property type="term" value="P:methionine biosynthetic process"/>
    <property type="evidence" value="ECO:0007669"/>
    <property type="project" value="TreeGrafter"/>
</dbReference>
<dbReference type="InterPro" id="IPR029041">
    <property type="entry name" value="FAD-linked_oxidoreductase-like"/>
</dbReference>
<comment type="similarity">
    <text evidence="3">Belongs to the methylenetetrahydrofolate reductase family.</text>
</comment>
<protein>
    <submittedName>
        <fullName evidence="9">Methylenetetrahydrofolate reductase isoform X2</fullName>
    </submittedName>
</protein>
<organism evidence="8 9">
    <name type="scientific">Cephus cinctus</name>
    <name type="common">Wheat stem sawfly</name>
    <dbReference type="NCBI Taxonomy" id="211228"/>
    <lineage>
        <taxon>Eukaryota</taxon>
        <taxon>Metazoa</taxon>
        <taxon>Ecdysozoa</taxon>
        <taxon>Arthropoda</taxon>
        <taxon>Hexapoda</taxon>
        <taxon>Insecta</taxon>
        <taxon>Pterygota</taxon>
        <taxon>Neoptera</taxon>
        <taxon>Endopterygota</taxon>
        <taxon>Hymenoptera</taxon>
        <taxon>Cephoidea</taxon>
        <taxon>Cephidae</taxon>
        <taxon>Cephus</taxon>
    </lineage>
</organism>
<evidence type="ECO:0000256" key="5">
    <source>
        <dbReference type="ARBA" id="ARBA00022827"/>
    </source>
</evidence>
<evidence type="ECO:0000313" key="9">
    <source>
        <dbReference type="RefSeq" id="XP_015600130.1"/>
    </source>
</evidence>
<dbReference type="InterPro" id="IPR003171">
    <property type="entry name" value="Mehydrof_redctse-like"/>
</dbReference>
<dbReference type="GO" id="GO:0004489">
    <property type="term" value="F:methylenetetrahydrofolate reductase [NAD(P)H] activity"/>
    <property type="evidence" value="ECO:0007669"/>
    <property type="project" value="InterPro"/>
</dbReference>
<comment type="cofactor">
    <cofactor evidence="1">
        <name>FAD</name>
        <dbReference type="ChEBI" id="CHEBI:57692"/>
    </cofactor>
</comment>
<dbReference type="SUPFAM" id="SSF51730">
    <property type="entry name" value="FAD-linked oxidoreductase"/>
    <property type="match status" value="1"/>
</dbReference>
<dbReference type="PANTHER" id="PTHR45754:SF3">
    <property type="entry name" value="METHYLENETETRAHYDROFOLATE REDUCTASE (NADPH)"/>
    <property type="match status" value="1"/>
</dbReference>
<dbReference type="CDD" id="cd00537">
    <property type="entry name" value="MTHFR"/>
    <property type="match status" value="1"/>
</dbReference>
<comment type="pathway">
    <text evidence="2 7">One-carbon metabolism; tetrahydrofolate interconversion.</text>
</comment>
<dbReference type="Gene3D" id="3.20.20.220">
    <property type="match status" value="1"/>
</dbReference>
<keyword evidence="6" id="KW-0560">Oxidoreductase</keyword>
<evidence type="ECO:0000256" key="1">
    <source>
        <dbReference type="ARBA" id="ARBA00001974"/>
    </source>
</evidence>
<keyword evidence="8" id="KW-1185">Reference proteome</keyword>
<evidence type="ECO:0000313" key="8">
    <source>
        <dbReference type="Proteomes" id="UP000694920"/>
    </source>
</evidence>
<keyword evidence="5" id="KW-0274">FAD</keyword>
<dbReference type="GeneID" id="107270032"/>